<sequence>MIAQVLADHAGNLVGVGDDGVERAVLRQPFDGGLRAALGDAGNAVDGVADQCQVIDDLFRRHAELGLDAGRVEHFLAHRVVPADLWPDQLGQILVTGGNQGVDAVVRSLRRQRADHVVGLDAVDAQHRPAGGGDGGVDRLDLGAQVVGHWRTVRLVLGIPVVAEGLALGVEDDGLVVRLVVAFQTT</sequence>
<dbReference type="AlphaFoldDB" id="A0A645DB77"/>
<accession>A0A645DB77</accession>
<name>A0A645DB77_9ZZZZ</name>
<evidence type="ECO:0000313" key="1">
    <source>
        <dbReference type="EMBL" id="MPM86686.1"/>
    </source>
</evidence>
<reference evidence="1" key="1">
    <citation type="submission" date="2019-08" db="EMBL/GenBank/DDBJ databases">
        <authorList>
            <person name="Kucharzyk K."/>
            <person name="Murdoch R.W."/>
            <person name="Higgins S."/>
            <person name="Loffler F."/>
        </authorList>
    </citation>
    <scope>NUCLEOTIDE SEQUENCE</scope>
</reference>
<gene>
    <name evidence="1" type="ORF">SDC9_133777</name>
</gene>
<protein>
    <submittedName>
        <fullName evidence="1">Uncharacterized protein</fullName>
    </submittedName>
</protein>
<proteinExistence type="predicted"/>
<organism evidence="1">
    <name type="scientific">bioreactor metagenome</name>
    <dbReference type="NCBI Taxonomy" id="1076179"/>
    <lineage>
        <taxon>unclassified sequences</taxon>
        <taxon>metagenomes</taxon>
        <taxon>ecological metagenomes</taxon>
    </lineage>
</organism>
<comment type="caution">
    <text evidence="1">The sequence shown here is derived from an EMBL/GenBank/DDBJ whole genome shotgun (WGS) entry which is preliminary data.</text>
</comment>
<dbReference type="EMBL" id="VSSQ01034670">
    <property type="protein sequence ID" value="MPM86686.1"/>
    <property type="molecule type" value="Genomic_DNA"/>
</dbReference>